<gene>
    <name evidence="2" type="ORF">D0861_00051</name>
</gene>
<feature type="compositionally biased region" description="Basic and acidic residues" evidence="1">
    <location>
        <begin position="162"/>
        <end position="194"/>
    </location>
</feature>
<organism evidence="2 3">
    <name type="scientific">Hortaea werneckii</name>
    <name type="common">Black yeast</name>
    <name type="synonym">Cladosporium werneckii</name>
    <dbReference type="NCBI Taxonomy" id="91943"/>
    <lineage>
        <taxon>Eukaryota</taxon>
        <taxon>Fungi</taxon>
        <taxon>Dikarya</taxon>
        <taxon>Ascomycota</taxon>
        <taxon>Pezizomycotina</taxon>
        <taxon>Dothideomycetes</taxon>
        <taxon>Dothideomycetidae</taxon>
        <taxon>Mycosphaerellales</taxon>
        <taxon>Teratosphaeriaceae</taxon>
        <taxon>Hortaea</taxon>
    </lineage>
</organism>
<sequence>MVHKLELRVHAGAPSRFEDDERYRSLARAHSTFKPRSVIDLHRIPLPSQEGRLVEDVQTSRPTALEGATKPGDSTLVNFEANEFNPGDMCLRARREHSVSVRQDPSTFVEDTQLAYTAIESQIFTSSLTTEGLAYTARRQSLDEQSEEWPEDLPRQSPSKASFERRELFASEHAEPAGGERIRAHDVKRNEPRRKILASKPFKLPLKRSATDVPRPTTPPAAPADRHGQSQQMISTPSSYLKTPDLRRVGIKRPHSDVSSSQDAIQKVTPEKYMSSSHSTALSSPELGRSAKKTRLVDYRERTPLRHRHAVDVHPGQAGNGSTTLYSRNLGAEKPSRPARKDGEPTQVSGEGNDSSSELPTSYGLSSITSQSSRARLRPSQRSTSDPGPVPDSLDHNPQAAPPMAVHSQPAKSHNTARLSSQVARQTRDEPRKSTAAPRAANAGSQDACQIQAEPQVETPLVAVVDDAAMTSPVPKTSTSPATLQRLPLAIYPPAPKAAVAKFTTHVTYHLKFLAESSFAKDSYKPVSIAREPGTLERGHWLLPSGGVSAWPATLQLDFWNFLSQFIRSGNGGWGLWCAREIHHGEGQGSLGTVRVYCWGEVVKHVYLLLYTASQSKVRKMGLQWVDGEGKIVVQMRGKDS</sequence>
<name>A0A3M7G6F4_HORWE</name>
<dbReference type="OrthoDB" id="5395975at2759"/>
<feature type="compositionally biased region" description="Basic and acidic residues" evidence="1">
    <location>
        <begin position="295"/>
        <end position="304"/>
    </location>
</feature>
<feature type="compositionally biased region" description="Polar residues" evidence="1">
    <location>
        <begin position="410"/>
        <end position="425"/>
    </location>
</feature>
<accession>A0A3M7G6F4</accession>
<dbReference type="Proteomes" id="UP000268823">
    <property type="component" value="Unassembled WGS sequence"/>
</dbReference>
<evidence type="ECO:0000313" key="2">
    <source>
        <dbReference type="EMBL" id="RMY96477.1"/>
    </source>
</evidence>
<evidence type="ECO:0000256" key="1">
    <source>
        <dbReference type="SAM" id="MobiDB-lite"/>
    </source>
</evidence>
<protein>
    <submittedName>
        <fullName evidence="2">Uncharacterized protein</fullName>
    </submittedName>
</protein>
<dbReference type="VEuPathDB" id="FungiDB:BTJ68_13893"/>
<dbReference type="EMBL" id="QWIR01000001">
    <property type="protein sequence ID" value="RMY96477.1"/>
    <property type="molecule type" value="Genomic_DNA"/>
</dbReference>
<proteinExistence type="predicted"/>
<comment type="caution">
    <text evidence="2">The sequence shown here is derived from an EMBL/GenBank/DDBJ whole genome shotgun (WGS) entry which is preliminary data.</text>
</comment>
<feature type="compositionally biased region" description="Basic and acidic residues" evidence="1">
    <location>
        <begin position="334"/>
        <end position="344"/>
    </location>
</feature>
<feature type="region of interest" description="Disordered" evidence="1">
    <location>
        <begin position="139"/>
        <end position="448"/>
    </location>
</feature>
<feature type="compositionally biased region" description="Polar residues" evidence="1">
    <location>
        <begin position="274"/>
        <end position="283"/>
    </location>
</feature>
<feature type="compositionally biased region" description="Polar residues" evidence="1">
    <location>
        <begin position="229"/>
        <end position="241"/>
    </location>
</feature>
<reference evidence="2 3" key="1">
    <citation type="journal article" date="2018" name="BMC Genomics">
        <title>Genomic evidence for intraspecific hybridization in a clonal and extremely halotolerant yeast.</title>
        <authorList>
            <person name="Gostincar C."/>
            <person name="Stajich J.E."/>
            <person name="Zupancic J."/>
            <person name="Zalar P."/>
            <person name="Gunde-Cimerman N."/>
        </authorList>
    </citation>
    <scope>NUCLEOTIDE SEQUENCE [LARGE SCALE GENOMIC DNA]</scope>
    <source>
        <strain evidence="2 3">EXF-2788</strain>
    </source>
</reference>
<dbReference type="AlphaFoldDB" id="A0A3M7G6F4"/>
<feature type="compositionally biased region" description="Polar residues" evidence="1">
    <location>
        <begin position="346"/>
        <end position="386"/>
    </location>
</feature>
<evidence type="ECO:0000313" key="3">
    <source>
        <dbReference type="Proteomes" id="UP000268823"/>
    </source>
</evidence>